<evidence type="ECO:0000256" key="3">
    <source>
        <dbReference type="ARBA" id="ARBA00007168"/>
    </source>
</evidence>
<keyword evidence="10" id="KW-1185">Reference proteome</keyword>
<feature type="transmembrane region" description="Helical" evidence="8">
    <location>
        <begin position="265"/>
        <end position="284"/>
    </location>
</feature>
<feature type="transmembrane region" description="Helical" evidence="8">
    <location>
        <begin position="404"/>
        <end position="428"/>
    </location>
</feature>
<dbReference type="EMBL" id="JADGJW010000278">
    <property type="protein sequence ID" value="KAJ3220730.1"/>
    <property type="molecule type" value="Genomic_DNA"/>
</dbReference>
<evidence type="ECO:0000256" key="2">
    <source>
        <dbReference type="ARBA" id="ARBA00004141"/>
    </source>
</evidence>
<evidence type="ECO:0000256" key="8">
    <source>
        <dbReference type="RuleBase" id="RU368066"/>
    </source>
</evidence>
<protein>
    <recommendedName>
        <fullName evidence="4 8">Protein PNS1</fullName>
    </recommendedName>
</protein>
<dbReference type="GO" id="GO:0022857">
    <property type="term" value="F:transmembrane transporter activity"/>
    <property type="evidence" value="ECO:0007669"/>
    <property type="project" value="UniProtKB-UniRule"/>
</dbReference>
<evidence type="ECO:0000313" key="10">
    <source>
        <dbReference type="Proteomes" id="UP001211065"/>
    </source>
</evidence>
<comment type="similarity">
    <text evidence="3 8">Belongs to the CTL (choline transporter-like) family.</text>
</comment>
<dbReference type="Proteomes" id="UP001211065">
    <property type="component" value="Unassembled WGS sequence"/>
</dbReference>
<reference evidence="9" key="1">
    <citation type="submission" date="2020-05" db="EMBL/GenBank/DDBJ databases">
        <title>Phylogenomic resolution of chytrid fungi.</title>
        <authorList>
            <person name="Stajich J.E."/>
            <person name="Amses K."/>
            <person name="Simmons R."/>
            <person name="Seto K."/>
            <person name="Myers J."/>
            <person name="Bonds A."/>
            <person name="Quandt C.A."/>
            <person name="Barry K."/>
            <person name="Liu P."/>
            <person name="Grigoriev I."/>
            <person name="Longcore J.E."/>
            <person name="James T.Y."/>
        </authorList>
    </citation>
    <scope>NUCLEOTIDE SEQUENCE</scope>
    <source>
        <strain evidence="9">JEL0476</strain>
    </source>
</reference>
<evidence type="ECO:0000256" key="5">
    <source>
        <dbReference type="ARBA" id="ARBA00022692"/>
    </source>
</evidence>
<dbReference type="PANTHER" id="PTHR12385:SF4">
    <property type="entry name" value="PROTEIN PNS1"/>
    <property type="match status" value="1"/>
</dbReference>
<feature type="transmembrane region" description="Helical" evidence="8">
    <location>
        <begin position="369"/>
        <end position="392"/>
    </location>
</feature>
<keyword evidence="6 8" id="KW-1133">Transmembrane helix</keyword>
<feature type="transmembrane region" description="Helical" evidence="8">
    <location>
        <begin position="127"/>
        <end position="147"/>
    </location>
</feature>
<comment type="function">
    <text evidence="1 8">Probably involved in transport through the plasma membrane.</text>
</comment>
<dbReference type="AlphaFoldDB" id="A0AAD5U0Q9"/>
<comment type="caution">
    <text evidence="9">The sequence shown here is derived from an EMBL/GenBank/DDBJ whole genome shotgun (WGS) entry which is preliminary data.</text>
</comment>
<dbReference type="Pfam" id="PF04515">
    <property type="entry name" value="Choline_transpo"/>
    <property type="match status" value="2"/>
</dbReference>
<gene>
    <name evidence="9" type="primary">PNS1_2</name>
    <name evidence="9" type="ORF">HK099_004056</name>
</gene>
<feature type="transmembrane region" description="Helical" evidence="8">
    <location>
        <begin position="98"/>
        <end position="118"/>
    </location>
</feature>
<proteinExistence type="inferred from homology"/>
<keyword evidence="5 8" id="KW-0812">Transmembrane</keyword>
<sequence length="471" mass="51465">MSSKVKYQPLPTEFGEAANLNGVPPLYSDDINLESSLDNSALTYSSSYKDVWATCLFVIHLVVAVVLSVLGFKNFVNNGTLEKRDAENRDFHIEISEISKIVVVAAILGFLFTMLYFLTMQKYGGKLIWGSFIINIVSSLLITVFGIVTGNIVAGAVSGAFAVIHIILALVWMKRIPFAKVMLQSVTTVTRSYPSTVFVGICGLVTSSVWFFIWTVLSVGASLLFFHKDSDEKDNSQAKTAGIAAEPNIVVVPVRNPCLNSAKRALTTSFGSICFGSLIVALIATLRKLAGMAKRRAREEGNSGLALVFSCVQCFVGCIEGYIEFLNIYAYTEVAAFGKSYCQAAKDTWEIIKSRGVDLIINADLISNVLGMGSILVGILTGFGAVVFTKYFSVYQISADQVMALYLIVFIVAFFFGLIQFSVIAQVIKSGVTTTFVCLAEDPDSLKRTKPDLYYKFLETYPELDLTTSDV</sequence>
<evidence type="ECO:0000256" key="1">
    <source>
        <dbReference type="ARBA" id="ARBA00002957"/>
    </source>
</evidence>
<evidence type="ECO:0000313" key="9">
    <source>
        <dbReference type="EMBL" id="KAJ3220730.1"/>
    </source>
</evidence>
<evidence type="ECO:0000256" key="4">
    <source>
        <dbReference type="ARBA" id="ARBA00015388"/>
    </source>
</evidence>
<feature type="transmembrane region" description="Helical" evidence="8">
    <location>
        <begin position="51"/>
        <end position="72"/>
    </location>
</feature>
<dbReference type="InterPro" id="IPR007603">
    <property type="entry name" value="Choline_transptr-like"/>
</dbReference>
<name>A0AAD5U0Q9_9FUNG</name>
<accession>A0AAD5U0Q9</accession>
<keyword evidence="7 8" id="KW-0472">Membrane</keyword>
<feature type="transmembrane region" description="Helical" evidence="8">
    <location>
        <begin position="193"/>
        <end position="226"/>
    </location>
</feature>
<organism evidence="9 10">
    <name type="scientific">Clydaea vesicula</name>
    <dbReference type="NCBI Taxonomy" id="447962"/>
    <lineage>
        <taxon>Eukaryota</taxon>
        <taxon>Fungi</taxon>
        <taxon>Fungi incertae sedis</taxon>
        <taxon>Chytridiomycota</taxon>
        <taxon>Chytridiomycota incertae sedis</taxon>
        <taxon>Chytridiomycetes</taxon>
        <taxon>Lobulomycetales</taxon>
        <taxon>Lobulomycetaceae</taxon>
        <taxon>Clydaea</taxon>
    </lineage>
</organism>
<comment type="subcellular location">
    <subcellularLocation>
        <location evidence="8">Cell membrane</location>
        <topology evidence="8">Multi-pass membrane protein</topology>
    </subcellularLocation>
    <subcellularLocation>
        <location evidence="2">Membrane</location>
        <topology evidence="2">Multi-pass membrane protein</topology>
    </subcellularLocation>
</comment>
<dbReference type="PANTHER" id="PTHR12385">
    <property type="entry name" value="CHOLINE TRANSPORTER-LIKE (SLC FAMILY 44)"/>
    <property type="match status" value="1"/>
</dbReference>
<feature type="transmembrane region" description="Helical" evidence="8">
    <location>
        <begin position="153"/>
        <end position="172"/>
    </location>
</feature>
<dbReference type="GO" id="GO:0005886">
    <property type="term" value="C:plasma membrane"/>
    <property type="evidence" value="ECO:0007669"/>
    <property type="project" value="UniProtKB-SubCell"/>
</dbReference>
<evidence type="ECO:0000256" key="7">
    <source>
        <dbReference type="ARBA" id="ARBA00023136"/>
    </source>
</evidence>
<evidence type="ECO:0000256" key="6">
    <source>
        <dbReference type="ARBA" id="ARBA00022989"/>
    </source>
</evidence>